<dbReference type="Pfam" id="PF01344">
    <property type="entry name" value="Kelch_1"/>
    <property type="match status" value="1"/>
</dbReference>
<keyword evidence="3 5" id="KW-0479">Metal-binding</keyword>
<evidence type="ECO:0000256" key="6">
    <source>
        <dbReference type="SAM" id="Coils"/>
    </source>
</evidence>
<organism evidence="9 10">
    <name type="scientific">Magallana gigas</name>
    <name type="common">Pacific oyster</name>
    <name type="synonym">Crassostrea gigas</name>
    <dbReference type="NCBI Taxonomy" id="29159"/>
    <lineage>
        <taxon>Eukaryota</taxon>
        <taxon>Metazoa</taxon>
        <taxon>Spiralia</taxon>
        <taxon>Lophotrochozoa</taxon>
        <taxon>Mollusca</taxon>
        <taxon>Bivalvia</taxon>
        <taxon>Autobranchia</taxon>
        <taxon>Pteriomorphia</taxon>
        <taxon>Ostreida</taxon>
        <taxon>Ostreoidea</taxon>
        <taxon>Ostreidae</taxon>
        <taxon>Magallana</taxon>
    </lineage>
</organism>
<feature type="coiled-coil region" evidence="6">
    <location>
        <begin position="825"/>
        <end position="866"/>
    </location>
</feature>
<dbReference type="Gene3D" id="3.30.710.10">
    <property type="entry name" value="Potassium Channel Kv1.1, Chain A"/>
    <property type="match status" value="1"/>
</dbReference>
<dbReference type="Gene3D" id="3.30.40.10">
    <property type="entry name" value="Zinc/RING finger domain, C3HC4 (zinc finger)"/>
    <property type="match status" value="1"/>
</dbReference>
<feature type="domain" description="RING-type" evidence="7">
    <location>
        <begin position="879"/>
        <end position="922"/>
    </location>
</feature>
<dbReference type="Pfam" id="PF07707">
    <property type="entry name" value="BACK"/>
    <property type="match status" value="1"/>
</dbReference>
<reference evidence="9" key="1">
    <citation type="submission" date="2022-08" db="UniProtKB">
        <authorList>
            <consortium name="EnsemblMetazoa"/>
        </authorList>
    </citation>
    <scope>IDENTIFICATION</scope>
    <source>
        <strain evidence="9">05x7-T-G4-1.051#20</strain>
    </source>
</reference>
<evidence type="ECO:0000313" key="9">
    <source>
        <dbReference type="EnsemblMetazoa" id="G418.3:cds"/>
    </source>
</evidence>
<dbReference type="Gene3D" id="2.120.10.80">
    <property type="entry name" value="Kelch-type beta propeller"/>
    <property type="match status" value="1"/>
</dbReference>
<dbReference type="SMART" id="SM00875">
    <property type="entry name" value="BACK"/>
    <property type="match status" value="1"/>
</dbReference>
<name>A0A8W8N450_MAGGI</name>
<sequence length="934" mass="106643">MPTSQELSEVISVYPKLKYFEELSCGLTDSLQTSLFADVQIEVEGETFNCHRIILASMSHYFKTMFTSKFKESGLPKVHLKDLNKEIFRAALEYIYTGQSSVKNSNVYHLLSCSSMLQIKGLQSICSEFLQKSLCHNNCIGIWKMATGHGLPELQKKSWETIQENFPEVSKCDEFLHLSQDELIQIIDCKDLFTVKEEDVCDAVLRWVKGDPSRKKGLVAVFKVLRLTQMSLDYLCNVREGEEIEECSGCRTLVLEAIDKINSALPNEFSCPESEYRQEEVVCMVGTRSREPNPQKIEVLCYSFRHNNKFKFSTLPVEPGPCFAVCILNRDIFISGGYNQQNLMLHFNTEHNTWTECKQMKIERWSHSMVAVGKHLYLLGGTSRTNETLSSIEKFDPETGTYEEVGHLEVPVSSMTAAVFGTKIITFGGKLRDRNSASVIQFFDVSNKTKGVLGNLPESCAGSMGRAVYFEDRLIIVFREGQVVEYSEDTGPSIVCMIDQFDHFGAVNHNGEILVLGNRSGSFYAVLFNPYSGKSRHIPAPFKAPMCNFYCLKTTVSKNFFSAVHVDKMHSELYEVTATAAGFTLGVWVLSCSLFRYWLRDFSGETGTRKQCPSNIKRIVQEENDENGRSQPTLSLSSADDLLSRKKRRIRRRKRKRYLNASVAVENNVPVTPQDFRPRASSDNQLSTSRRRSYCCQELDLESQKDQLHVKAILQDHEHDWKTIAAALVYLHKHNALERIARIVLKAIQHMQDLAAVPGRGYTNYMGYSLPNDYSETELRDIVLDHHGDMTIGEFKWVHREFVKSHGYPPTPYGFSKLYEKSIETPKLRKRFDKLREKNDETEKRLEIEQQELKEVRKENNLLKSRVIHLECSVARALCKICLVNEVAVLYQPCDHAVVCRSCHERSMAGKSKRARTCDICNFHIKTTKSLILA</sequence>
<dbReference type="Proteomes" id="UP000005408">
    <property type="component" value="Unassembled WGS sequence"/>
</dbReference>
<evidence type="ECO:0000256" key="5">
    <source>
        <dbReference type="PROSITE-ProRule" id="PRU00175"/>
    </source>
</evidence>
<dbReference type="SMART" id="SM00612">
    <property type="entry name" value="Kelch"/>
    <property type="match status" value="2"/>
</dbReference>
<evidence type="ECO:0000256" key="4">
    <source>
        <dbReference type="ARBA" id="ARBA00022833"/>
    </source>
</evidence>
<feature type="domain" description="BTB" evidence="8">
    <location>
        <begin position="37"/>
        <end position="104"/>
    </location>
</feature>
<dbReference type="InterPro" id="IPR006652">
    <property type="entry name" value="Kelch_1"/>
</dbReference>
<dbReference type="PANTHER" id="PTHR24412:SF441">
    <property type="entry name" value="KELCH-LIKE PROTEIN 28"/>
    <property type="match status" value="1"/>
</dbReference>
<dbReference type="PROSITE" id="PS50097">
    <property type="entry name" value="BTB"/>
    <property type="match status" value="1"/>
</dbReference>
<dbReference type="InterPro" id="IPR011333">
    <property type="entry name" value="SKP1/BTB/POZ_sf"/>
</dbReference>
<evidence type="ECO:0000313" key="10">
    <source>
        <dbReference type="Proteomes" id="UP000005408"/>
    </source>
</evidence>
<dbReference type="EnsemblMetazoa" id="G418.3">
    <property type="protein sequence ID" value="G418.3:cds"/>
    <property type="gene ID" value="G418"/>
</dbReference>
<dbReference type="InterPro" id="IPR011705">
    <property type="entry name" value="BACK"/>
</dbReference>
<dbReference type="FunFam" id="1.25.40.420:FF:000001">
    <property type="entry name" value="Kelch-like family member 12"/>
    <property type="match status" value="1"/>
</dbReference>
<keyword evidence="6" id="KW-0175">Coiled coil</keyword>
<evidence type="ECO:0000256" key="1">
    <source>
        <dbReference type="ARBA" id="ARBA00022441"/>
    </source>
</evidence>
<dbReference type="Gene3D" id="1.25.40.420">
    <property type="match status" value="1"/>
</dbReference>
<dbReference type="InterPro" id="IPR000210">
    <property type="entry name" value="BTB/POZ_dom"/>
</dbReference>
<evidence type="ECO:0000259" key="8">
    <source>
        <dbReference type="PROSITE" id="PS50097"/>
    </source>
</evidence>
<dbReference type="GO" id="GO:0008270">
    <property type="term" value="F:zinc ion binding"/>
    <property type="evidence" value="ECO:0007669"/>
    <property type="project" value="UniProtKB-KW"/>
</dbReference>
<dbReference type="InterPro" id="IPR015915">
    <property type="entry name" value="Kelch-typ_b-propeller"/>
</dbReference>
<accession>A0A8W8N450</accession>
<keyword evidence="2" id="KW-0677">Repeat</keyword>
<proteinExistence type="predicted"/>
<evidence type="ECO:0000256" key="3">
    <source>
        <dbReference type="ARBA" id="ARBA00022771"/>
    </source>
</evidence>
<evidence type="ECO:0000259" key="7">
    <source>
        <dbReference type="PROSITE" id="PS50089"/>
    </source>
</evidence>
<dbReference type="InterPro" id="IPR001841">
    <property type="entry name" value="Znf_RING"/>
</dbReference>
<dbReference type="AlphaFoldDB" id="A0A8W8N450"/>
<dbReference type="CDD" id="cd18186">
    <property type="entry name" value="BTB_POZ_ZBTB_KLHL-like"/>
    <property type="match status" value="1"/>
</dbReference>
<dbReference type="PROSITE" id="PS50089">
    <property type="entry name" value="ZF_RING_2"/>
    <property type="match status" value="1"/>
</dbReference>
<dbReference type="InterPro" id="IPR013083">
    <property type="entry name" value="Znf_RING/FYVE/PHD"/>
</dbReference>
<dbReference type="SUPFAM" id="SSF54695">
    <property type="entry name" value="POZ domain"/>
    <property type="match status" value="1"/>
</dbReference>
<evidence type="ECO:0000256" key="2">
    <source>
        <dbReference type="ARBA" id="ARBA00022737"/>
    </source>
</evidence>
<keyword evidence="10" id="KW-1185">Reference proteome</keyword>
<dbReference type="SMART" id="SM00225">
    <property type="entry name" value="BTB"/>
    <property type="match status" value="1"/>
</dbReference>
<dbReference type="SUPFAM" id="SSF117281">
    <property type="entry name" value="Kelch motif"/>
    <property type="match status" value="1"/>
</dbReference>
<keyword evidence="1" id="KW-0880">Kelch repeat</keyword>
<keyword evidence="3 5" id="KW-0863">Zinc-finger</keyword>
<dbReference type="PANTHER" id="PTHR24412">
    <property type="entry name" value="KELCH PROTEIN"/>
    <property type="match status" value="1"/>
</dbReference>
<keyword evidence="4" id="KW-0862">Zinc</keyword>
<dbReference type="Pfam" id="PF13920">
    <property type="entry name" value="zf-C3HC4_3"/>
    <property type="match status" value="1"/>
</dbReference>
<protein>
    <submittedName>
        <fullName evidence="9">Uncharacterized protein</fullName>
    </submittedName>
</protein>
<dbReference type="Pfam" id="PF00651">
    <property type="entry name" value="BTB"/>
    <property type="match status" value="1"/>
</dbReference>